<feature type="transmembrane region" description="Helical" evidence="11">
    <location>
        <begin position="345"/>
        <end position="366"/>
    </location>
</feature>
<evidence type="ECO:0000256" key="7">
    <source>
        <dbReference type="ARBA" id="ARBA00022833"/>
    </source>
</evidence>
<dbReference type="Pfam" id="PF17820">
    <property type="entry name" value="PDZ_6"/>
    <property type="match status" value="1"/>
</dbReference>
<keyword evidence="9 11" id="KW-0482">Metalloprotease</keyword>
<feature type="transmembrane region" description="Helical" evidence="11">
    <location>
        <begin position="91"/>
        <end position="116"/>
    </location>
</feature>
<dbReference type="CDD" id="cd23081">
    <property type="entry name" value="cpPDZ_EcRseP-like"/>
    <property type="match status" value="1"/>
</dbReference>
<dbReference type="InterPro" id="IPR041489">
    <property type="entry name" value="PDZ_6"/>
</dbReference>
<comment type="subcellular location">
    <subcellularLocation>
        <location evidence="2">Membrane</location>
        <topology evidence="2">Multi-pass membrane protein</topology>
    </subcellularLocation>
</comment>
<evidence type="ECO:0000256" key="5">
    <source>
        <dbReference type="ARBA" id="ARBA00022692"/>
    </source>
</evidence>
<organism evidence="13">
    <name type="scientific">candidate division CPR3 bacterium</name>
    <dbReference type="NCBI Taxonomy" id="2268181"/>
    <lineage>
        <taxon>Bacteria</taxon>
        <taxon>Bacteria division CPR3</taxon>
    </lineage>
</organism>
<dbReference type="PANTHER" id="PTHR42837:SF2">
    <property type="entry name" value="MEMBRANE METALLOPROTEASE ARASP2, CHLOROPLASTIC-RELATED"/>
    <property type="match status" value="1"/>
</dbReference>
<dbReference type="NCBIfam" id="TIGR00054">
    <property type="entry name" value="RIP metalloprotease RseP"/>
    <property type="match status" value="1"/>
</dbReference>
<keyword evidence="8 11" id="KW-1133">Transmembrane helix</keyword>
<dbReference type="Gene3D" id="2.30.42.10">
    <property type="match status" value="2"/>
</dbReference>
<dbReference type="GO" id="GO:0016020">
    <property type="term" value="C:membrane"/>
    <property type="evidence" value="ECO:0007669"/>
    <property type="project" value="UniProtKB-SubCell"/>
</dbReference>
<feature type="domain" description="PDZ" evidence="12">
    <location>
        <begin position="167"/>
        <end position="264"/>
    </location>
</feature>
<dbReference type="GO" id="GO:0046872">
    <property type="term" value="F:metal ion binding"/>
    <property type="evidence" value="ECO:0007669"/>
    <property type="project" value="UniProtKB-KW"/>
</dbReference>
<dbReference type="InterPro" id="IPR001478">
    <property type="entry name" value="PDZ"/>
</dbReference>
<evidence type="ECO:0000256" key="10">
    <source>
        <dbReference type="ARBA" id="ARBA00023136"/>
    </source>
</evidence>
<evidence type="ECO:0000256" key="4">
    <source>
        <dbReference type="ARBA" id="ARBA00022670"/>
    </source>
</evidence>
<evidence type="ECO:0000256" key="3">
    <source>
        <dbReference type="ARBA" id="ARBA00007931"/>
    </source>
</evidence>
<dbReference type="InterPro" id="IPR036034">
    <property type="entry name" value="PDZ_sf"/>
</dbReference>
<dbReference type="GO" id="GO:0004222">
    <property type="term" value="F:metalloendopeptidase activity"/>
    <property type="evidence" value="ECO:0007669"/>
    <property type="project" value="InterPro"/>
</dbReference>
<dbReference type="SMART" id="SM00228">
    <property type="entry name" value="PDZ"/>
    <property type="match status" value="1"/>
</dbReference>
<dbReference type="Pfam" id="PF02163">
    <property type="entry name" value="Peptidase_M50"/>
    <property type="match status" value="1"/>
</dbReference>
<dbReference type="EC" id="3.4.24.-" evidence="11"/>
<accession>A0A7V3J984</accession>
<evidence type="ECO:0000256" key="9">
    <source>
        <dbReference type="ARBA" id="ARBA00023049"/>
    </source>
</evidence>
<protein>
    <recommendedName>
        <fullName evidence="11">Zinc metalloprotease</fullName>
        <ecNumber evidence="11">3.4.24.-</ecNumber>
    </recommendedName>
</protein>
<dbReference type="InterPro" id="IPR008915">
    <property type="entry name" value="Peptidase_M50"/>
</dbReference>
<dbReference type="InterPro" id="IPR004387">
    <property type="entry name" value="Pept_M50_Zn"/>
</dbReference>
<gene>
    <name evidence="13" type="primary">rseP</name>
    <name evidence="13" type="ORF">ENV41_00935</name>
</gene>
<name>A0A7V3J984_UNCC3</name>
<dbReference type="SUPFAM" id="SSF50156">
    <property type="entry name" value="PDZ domain-like"/>
    <property type="match status" value="2"/>
</dbReference>
<dbReference type="CDD" id="cd06163">
    <property type="entry name" value="S2P-M50_PDZ_RseP-like"/>
    <property type="match status" value="1"/>
</dbReference>
<keyword evidence="5 11" id="KW-0812">Transmembrane</keyword>
<evidence type="ECO:0000256" key="6">
    <source>
        <dbReference type="ARBA" id="ARBA00022801"/>
    </source>
</evidence>
<evidence type="ECO:0000256" key="8">
    <source>
        <dbReference type="ARBA" id="ARBA00022989"/>
    </source>
</evidence>
<keyword evidence="11" id="KW-0479">Metal-binding</keyword>
<evidence type="ECO:0000259" key="12">
    <source>
        <dbReference type="PROSITE" id="PS50106"/>
    </source>
</evidence>
<comment type="similarity">
    <text evidence="3 11">Belongs to the peptidase M50B family.</text>
</comment>
<keyword evidence="7 11" id="KW-0862">Zinc</keyword>
<evidence type="ECO:0000256" key="1">
    <source>
        <dbReference type="ARBA" id="ARBA00001947"/>
    </source>
</evidence>
<keyword evidence="6 11" id="KW-0378">Hydrolase</keyword>
<keyword evidence="4 13" id="KW-0645">Protease</keyword>
<dbReference type="AlphaFoldDB" id="A0A7V3J984"/>
<evidence type="ECO:0000313" key="13">
    <source>
        <dbReference type="EMBL" id="HFZ08687.1"/>
    </source>
</evidence>
<feature type="transmembrane region" description="Helical" evidence="11">
    <location>
        <begin position="392"/>
        <end position="414"/>
    </location>
</feature>
<comment type="cofactor">
    <cofactor evidence="1 11">
        <name>Zn(2+)</name>
        <dbReference type="ChEBI" id="CHEBI:29105"/>
    </cofactor>
</comment>
<sequence>MLTVLLVLLFLGILIAVHEFGHFIACRVQHIGVEEFSIGFGPRIITFKDKEGTRYSLSIIPFGGYVKIKGEEKSDNPAPYDFWVQPFYKKILVVISGPIFNLILALVAFVIGYSLVGYETIPLYRIYRVENAGVPFQEGDSIIAIDGRYINTIEDLYYYFSKRDKHLLLVERNDQRLAIELSGRNFDSLKVTFLIPPVVNRVEKGSPAHKTGLRKGDRIIRFNNTPVLLWQELVDSIRNYPGKEIKLVVERGSDTLEFLLTSEIQVTPDNEKIGRIGITAPSIKKRLNIFEAVKVSVTRSIEITWIYIVYLLRLFRGKVPISNLGGPIMIGKVIYTASSYGLFQLLYLLGLISINLFIINLIPLPALDGWHFWVYLIEGITKRELSPEIKRVVQLIGFTLLLILMVVIAFFDILRIVR</sequence>
<evidence type="ECO:0000256" key="11">
    <source>
        <dbReference type="RuleBase" id="RU362031"/>
    </source>
</evidence>
<dbReference type="PROSITE" id="PS50106">
    <property type="entry name" value="PDZ"/>
    <property type="match status" value="1"/>
</dbReference>
<reference evidence="13" key="1">
    <citation type="journal article" date="2020" name="mSystems">
        <title>Genome- and Community-Level Interaction Insights into Carbon Utilization and Element Cycling Functions of Hydrothermarchaeota in Hydrothermal Sediment.</title>
        <authorList>
            <person name="Zhou Z."/>
            <person name="Liu Y."/>
            <person name="Xu W."/>
            <person name="Pan J."/>
            <person name="Luo Z.H."/>
            <person name="Li M."/>
        </authorList>
    </citation>
    <scope>NUCLEOTIDE SEQUENCE [LARGE SCALE GENOMIC DNA]</scope>
    <source>
        <strain evidence="13">SpSt-757</strain>
    </source>
</reference>
<comment type="caution">
    <text evidence="13">The sequence shown here is derived from an EMBL/GenBank/DDBJ whole genome shotgun (WGS) entry which is preliminary data.</text>
</comment>
<evidence type="ECO:0000256" key="2">
    <source>
        <dbReference type="ARBA" id="ARBA00004141"/>
    </source>
</evidence>
<dbReference type="GO" id="GO:0006508">
    <property type="term" value="P:proteolysis"/>
    <property type="evidence" value="ECO:0007669"/>
    <property type="project" value="UniProtKB-KW"/>
</dbReference>
<dbReference type="EMBL" id="DTGG01000026">
    <property type="protein sequence ID" value="HFZ08687.1"/>
    <property type="molecule type" value="Genomic_DNA"/>
</dbReference>
<dbReference type="PANTHER" id="PTHR42837">
    <property type="entry name" value="REGULATOR OF SIGMA-E PROTEASE RSEP"/>
    <property type="match status" value="1"/>
</dbReference>
<keyword evidence="10 11" id="KW-0472">Membrane</keyword>
<proteinExistence type="inferred from homology"/>